<keyword evidence="4" id="KW-1185">Reference proteome</keyword>
<dbReference type="AlphaFoldDB" id="Q4W529"/>
<keyword evidence="2" id="KW-0732">Signal</keyword>
<name>Q4W529_CAEEL</name>
<dbReference type="EMBL" id="BX284601">
    <property type="protein sequence ID" value="CCD67328.1"/>
    <property type="molecule type" value="Genomic_DNA"/>
</dbReference>
<gene>
    <name evidence="3 5" type="primary">nssp-4</name>
    <name evidence="3" type="ORF">CELE_D1007.18</name>
    <name evidence="5" type="ORF">D1007.18</name>
</gene>
<feature type="chain" id="PRO_5004245287" evidence="2">
    <location>
        <begin position="23"/>
        <end position="82"/>
    </location>
</feature>
<proteinExistence type="predicted"/>
<dbReference type="FunCoup" id="Q4W529">
    <property type="interactions" value="173"/>
</dbReference>
<evidence type="ECO:0000313" key="3">
    <source>
        <dbReference type="EMBL" id="CCD67328.1"/>
    </source>
</evidence>
<dbReference type="WormBase" id="D1007.18">
    <property type="protein sequence ID" value="CE40197"/>
    <property type="gene ID" value="WBGene00044421"/>
    <property type="gene designation" value="nssp-4"/>
</dbReference>
<protein>
    <submittedName>
        <fullName evidence="3">Secreted protein</fullName>
    </submittedName>
</protein>
<feature type="compositionally biased region" description="Basic residues" evidence="1">
    <location>
        <begin position="65"/>
        <end position="82"/>
    </location>
</feature>
<dbReference type="PaxDb" id="6239-D1007.18"/>
<dbReference type="UCSC" id="D1007.18">
    <property type="organism name" value="c. elegans"/>
</dbReference>
<dbReference type="CTD" id="3565784"/>
<evidence type="ECO:0000313" key="5">
    <source>
        <dbReference type="WormBase" id="D1007.18"/>
    </source>
</evidence>
<evidence type="ECO:0000313" key="4">
    <source>
        <dbReference type="Proteomes" id="UP000001940"/>
    </source>
</evidence>
<dbReference type="InParanoid" id="Q4W529"/>
<organism evidence="3 4">
    <name type="scientific">Caenorhabditis elegans</name>
    <dbReference type="NCBI Taxonomy" id="6239"/>
    <lineage>
        <taxon>Eukaryota</taxon>
        <taxon>Metazoa</taxon>
        <taxon>Ecdysozoa</taxon>
        <taxon>Nematoda</taxon>
        <taxon>Chromadorea</taxon>
        <taxon>Rhabditida</taxon>
        <taxon>Rhabditina</taxon>
        <taxon>Rhabditomorpha</taxon>
        <taxon>Rhabditoidea</taxon>
        <taxon>Rhabditidae</taxon>
        <taxon>Peloderinae</taxon>
        <taxon>Caenorhabditis</taxon>
    </lineage>
</organism>
<dbReference type="HOGENOM" id="CLU_2608156_0_0_1"/>
<dbReference type="OMA" id="MVLNYRV"/>
<evidence type="ECO:0000256" key="2">
    <source>
        <dbReference type="SAM" id="SignalP"/>
    </source>
</evidence>
<dbReference type="Proteomes" id="UP000001940">
    <property type="component" value="Chromosome I"/>
</dbReference>
<evidence type="ECO:0000256" key="1">
    <source>
        <dbReference type="SAM" id="MobiDB-lite"/>
    </source>
</evidence>
<accession>Q4W529</accession>
<dbReference type="GeneID" id="3565784"/>
<feature type="region of interest" description="Disordered" evidence="1">
    <location>
        <begin position="52"/>
        <end position="82"/>
    </location>
</feature>
<dbReference type="Bgee" id="WBGene00044421">
    <property type="expression patterns" value="Expressed in larva and 3 other cell types or tissues"/>
</dbReference>
<dbReference type="eggNOG" id="ENOG502TE8C">
    <property type="taxonomic scope" value="Eukaryota"/>
</dbReference>
<feature type="signal peptide" evidence="2">
    <location>
        <begin position="1"/>
        <end position="22"/>
    </location>
</feature>
<dbReference type="RefSeq" id="NP_001021070.2">
    <property type="nucleotide sequence ID" value="NM_001025899.3"/>
</dbReference>
<reference evidence="3 4" key="1">
    <citation type="journal article" date="1998" name="Science">
        <title>Genome sequence of the nematode C. elegans: a platform for investigating biology.</title>
        <authorList>
            <consortium name="The C. elegans sequencing consortium"/>
            <person name="Sulson J.E."/>
            <person name="Waterston R."/>
        </authorList>
    </citation>
    <scope>NUCLEOTIDE SEQUENCE [LARGE SCALE GENOMIC DNA]</scope>
    <source>
        <strain evidence="3 4">Bristol N2</strain>
    </source>
</reference>
<dbReference type="KEGG" id="cel:CELE_D1007.18"/>
<sequence length="82" mass="8989">MVLNYRVFAFLLLVLILENASASEQASTNDVATGVSGEKPDVIIKLIKRGAAERLSDSSNEQPRDKRKSSSRKSKGRKVGKK</sequence>
<dbReference type="AGR" id="WB:WBGene00044421"/>